<protein>
    <submittedName>
        <fullName evidence="2">Uncharacterized protein</fullName>
    </submittedName>
</protein>
<feature type="transmembrane region" description="Helical" evidence="1">
    <location>
        <begin position="615"/>
        <end position="639"/>
    </location>
</feature>
<evidence type="ECO:0000313" key="3">
    <source>
        <dbReference type="Proteomes" id="UP000215902"/>
    </source>
</evidence>
<keyword evidence="1" id="KW-0812">Transmembrane</keyword>
<keyword evidence="1" id="KW-0472">Membrane</keyword>
<feature type="non-terminal residue" evidence="2">
    <location>
        <position position="1"/>
    </location>
</feature>
<evidence type="ECO:0000313" key="2">
    <source>
        <dbReference type="EMBL" id="PAA51874.1"/>
    </source>
</evidence>
<accession>A0A267DT98</accession>
<dbReference type="EMBL" id="NIVC01003341">
    <property type="protein sequence ID" value="PAA51874.1"/>
    <property type="molecule type" value="Genomic_DNA"/>
</dbReference>
<organism evidence="2 3">
    <name type="scientific">Macrostomum lignano</name>
    <dbReference type="NCBI Taxonomy" id="282301"/>
    <lineage>
        <taxon>Eukaryota</taxon>
        <taxon>Metazoa</taxon>
        <taxon>Spiralia</taxon>
        <taxon>Lophotrochozoa</taxon>
        <taxon>Platyhelminthes</taxon>
        <taxon>Rhabditophora</taxon>
        <taxon>Macrostomorpha</taxon>
        <taxon>Macrostomida</taxon>
        <taxon>Macrostomidae</taxon>
        <taxon>Macrostomum</taxon>
    </lineage>
</organism>
<comment type="caution">
    <text evidence="2">The sequence shown here is derived from an EMBL/GenBank/DDBJ whole genome shotgun (WGS) entry which is preliminary data.</text>
</comment>
<gene>
    <name evidence="2" type="ORF">BOX15_Mlig025426g2</name>
</gene>
<reference evidence="2 3" key="1">
    <citation type="submission" date="2017-06" db="EMBL/GenBank/DDBJ databases">
        <title>A platform for efficient transgenesis in Macrostomum lignano, a flatworm model organism for stem cell research.</title>
        <authorList>
            <person name="Berezikov E."/>
        </authorList>
    </citation>
    <scope>NUCLEOTIDE SEQUENCE [LARGE SCALE GENOMIC DNA]</scope>
    <source>
        <strain evidence="2">DV1</strain>
        <tissue evidence="2">Whole organism</tissue>
    </source>
</reference>
<keyword evidence="1" id="KW-1133">Transmembrane helix</keyword>
<dbReference type="Proteomes" id="UP000215902">
    <property type="component" value="Unassembled WGS sequence"/>
</dbReference>
<proteinExistence type="predicted"/>
<name>A0A267DT98_9PLAT</name>
<dbReference type="AlphaFoldDB" id="A0A267DT98"/>
<keyword evidence="3" id="KW-1185">Reference proteome</keyword>
<sequence length="717" mass="78782">KHYQVSPIQFSPTNLLHQLSGMMTTGLGTILLLMAVWKAGLTFGSKNLVTVKLSRADVLRTWQPSGAHCCWWESRQSETNRFPAAVRSGPRWLVMQLRQPMMLEAVSVRDGDDQWHTAAPVGSPVSAVGASSLPLELQLEDPCRASLEAFNSSEFWMQISSSNQKPISYILLSSSNELSFSAINISGYKPTLKLDPHDATMTLLKLKEAKTVTFHLMDSSSRGLSVSCFVRRNPLNLRRVVVVRERAFPGRFSFKLKPMMRWQGSELICCYGNLSSPDRGNCPIVRTIGVKFVAKRTALSVPKKWLVNSSVLVNFTSVEEYPPSNHSCVFRYGNNGAGERLDQVNESVRVTLSRTGFPAYTTISQFLVKADRSKLGGELYCRSTMSWSIATLYRTFHVSPSTIVEPCQASISFGLSSYWLEGGIENVTLTSPNCSAIGHSCEIVQNDLTVLSKLNRTSVIGNTSTHQLQVKHWMMNHRNWQIACRANQSDLHSNRVLSQTTPTVFYKGNLTIQSASNALKWSVQIQEGRPKMSNVNCSLTNVTTISTSNRSYSATMQIVCVGLQMQNGDKIFQVTAIKTIGGEENAHNAVINHMEAGKENSSSQSTPTTCDTLRLVLFTTVVCGLLSVASVIGCATIMLRRAATVAAKKVSTAKALGGCRQCHCLAGTVRAGPRNQDLAAAVPPSLRASLKTCTDYEDPDVYSQIGSCLKSPYVNYL</sequence>
<evidence type="ECO:0000256" key="1">
    <source>
        <dbReference type="SAM" id="Phobius"/>
    </source>
</evidence>